<name>A0A1M7H6D9_9BACT</name>
<dbReference type="Proteomes" id="UP000184420">
    <property type="component" value="Unassembled WGS sequence"/>
</dbReference>
<accession>A0A1M7H6D9</accession>
<sequence length="216" mass="23342">MKRFILSLVVMAGITSATMAQSAQYEQAMTKNIGELDSSATFTPDALVQKAGLFERIAGAEKSQWQPYYYAAYCNVMSALMQQDKSKVDALADQAEVDITKAEQLEGNSSEISCIKSLIATARLTVDPMNRAAQYGPVSAQALEEGKKLNAENPRVYLLQGQALLFTPEAFGGSKTGGKALLEVALQKYAAFKPAGKLDPNWGEGYAKQLLQQASK</sequence>
<gene>
    <name evidence="2" type="ORF">SAMN05444266_107101</name>
</gene>
<evidence type="ECO:0000313" key="3">
    <source>
        <dbReference type="Proteomes" id="UP000184420"/>
    </source>
</evidence>
<evidence type="ECO:0000313" key="2">
    <source>
        <dbReference type="EMBL" id="SHM24100.1"/>
    </source>
</evidence>
<proteinExistence type="predicted"/>
<keyword evidence="1" id="KW-0732">Signal</keyword>
<organism evidence="2 3">
    <name type="scientific">Chitinophaga jiangningensis</name>
    <dbReference type="NCBI Taxonomy" id="1419482"/>
    <lineage>
        <taxon>Bacteria</taxon>
        <taxon>Pseudomonadati</taxon>
        <taxon>Bacteroidota</taxon>
        <taxon>Chitinophagia</taxon>
        <taxon>Chitinophagales</taxon>
        <taxon>Chitinophagaceae</taxon>
        <taxon>Chitinophaga</taxon>
    </lineage>
</organism>
<dbReference type="AlphaFoldDB" id="A0A1M7H6D9"/>
<dbReference type="EMBL" id="FRBL01000007">
    <property type="protein sequence ID" value="SHM24100.1"/>
    <property type="molecule type" value="Genomic_DNA"/>
</dbReference>
<protein>
    <submittedName>
        <fullName evidence="2">Uncharacterized protein</fullName>
    </submittedName>
</protein>
<dbReference type="STRING" id="1419482.SAMN05444266_107101"/>
<feature type="signal peptide" evidence="1">
    <location>
        <begin position="1"/>
        <end position="22"/>
    </location>
</feature>
<keyword evidence="3" id="KW-1185">Reference proteome</keyword>
<feature type="chain" id="PRO_5012297096" evidence="1">
    <location>
        <begin position="23"/>
        <end position="216"/>
    </location>
</feature>
<evidence type="ECO:0000256" key="1">
    <source>
        <dbReference type="SAM" id="SignalP"/>
    </source>
</evidence>
<dbReference type="OrthoDB" id="1150971at2"/>
<reference evidence="2 3" key="1">
    <citation type="submission" date="2016-11" db="EMBL/GenBank/DDBJ databases">
        <authorList>
            <person name="Jaros S."/>
            <person name="Januszkiewicz K."/>
            <person name="Wedrychowicz H."/>
        </authorList>
    </citation>
    <scope>NUCLEOTIDE SEQUENCE [LARGE SCALE GENOMIC DNA]</scope>
    <source>
        <strain evidence="2 3">DSM 27406</strain>
    </source>
</reference>
<dbReference type="RefSeq" id="WP_073084038.1">
    <property type="nucleotide sequence ID" value="NZ_FRBL01000007.1"/>
</dbReference>